<protein>
    <submittedName>
        <fullName evidence="1">Uncharacterized protein</fullName>
    </submittedName>
</protein>
<dbReference type="EMBL" id="BGPR01036698">
    <property type="protein sequence ID" value="GBO12016.1"/>
    <property type="molecule type" value="Genomic_DNA"/>
</dbReference>
<evidence type="ECO:0000313" key="2">
    <source>
        <dbReference type="Proteomes" id="UP000499080"/>
    </source>
</evidence>
<organism evidence="1 2">
    <name type="scientific">Araneus ventricosus</name>
    <name type="common">Orbweaver spider</name>
    <name type="synonym">Epeira ventricosa</name>
    <dbReference type="NCBI Taxonomy" id="182803"/>
    <lineage>
        <taxon>Eukaryota</taxon>
        <taxon>Metazoa</taxon>
        <taxon>Ecdysozoa</taxon>
        <taxon>Arthropoda</taxon>
        <taxon>Chelicerata</taxon>
        <taxon>Arachnida</taxon>
        <taxon>Araneae</taxon>
        <taxon>Araneomorphae</taxon>
        <taxon>Entelegynae</taxon>
        <taxon>Araneoidea</taxon>
        <taxon>Araneidae</taxon>
        <taxon>Araneus</taxon>
    </lineage>
</organism>
<gene>
    <name evidence="1" type="ORF">AVEN_163448_1</name>
</gene>
<dbReference type="OrthoDB" id="6434791at2759"/>
<name>A0A4Y2UK35_ARAVE</name>
<keyword evidence="2" id="KW-1185">Reference proteome</keyword>
<reference evidence="1 2" key="1">
    <citation type="journal article" date="2019" name="Sci. Rep.">
        <title>Orb-weaving spider Araneus ventricosus genome elucidates the spidroin gene catalogue.</title>
        <authorList>
            <person name="Kono N."/>
            <person name="Nakamura H."/>
            <person name="Ohtoshi R."/>
            <person name="Moran D.A.P."/>
            <person name="Shinohara A."/>
            <person name="Yoshida Y."/>
            <person name="Fujiwara M."/>
            <person name="Mori M."/>
            <person name="Tomita M."/>
            <person name="Arakawa K."/>
        </authorList>
    </citation>
    <scope>NUCLEOTIDE SEQUENCE [LARGE SCALE GENOMIC DNA]</scope>
</reference>
<evidence type="ECO:0000313" key="1">
    <source>
        <dbReference type="EMBL" id="GBO12016.1"/>
    </source>
</evidence>
<dbReference type="Proteomes" id="UP000499080">
    <property type="component" value="Unassembled WGS sequence"/>
</dbReference>
<proteinExistence type="predicted"/>
<dbReference type="AlphaFoldDB" id="A0A4Y2UK35"/>
<accession>A0A4Y2UK35</accession>
<sequence length="111" mass="12692">MNNKCPTGLKSWFFYQRALANNEKPKSHSSMKTKLSEQVLKKILSVYQRLANSELLARCVSVKTQNANETIHSVIWNNCPEETFVSKKRLELVVISAVGEFNFDCLNNLRA</sequence>
<comment type="caution">
    <text evidence="1">The sequence shown here is derived from an EMBL/GenBank/DDBJ whole genome shotgun (WGS) entry which is preliminary data.</text>
</comment>